<comment type="caution">
    <text evidence="1">The sequence shown here is derived from an EMBL/GenBank/DDBJ whole genome shotgun (WGS) entry which is preliminary data.</text>
</comment>
<dbReference type="EMBL" id="CM044705">
    <property type="protein sequence ID" value="KAI5661846.1"/>
    <property type="molecule type" value="Genomic_DNA"/>
</dbReference>
<protein>
    <submittedName>
        <fullName evidence="1">Uncharacterized protein</fullName>
    </submittedName>
</protein>
<reference evidence="2" key="1">
    <citation type="journal article" date="2023" name="Nat. Plants">
        <title>Single-cell RNA sequencing provides a high-resolution roadmap for understanding the multicellular compartmentation of specialized metabolism.</title>
        <authorList>
            <person name="Sun S."/>
            <person name="Shen X."/>
            <person name="Li Y."/>
            <person name="Li Y."/>
            <person name="Wang S."/>
            <person name="Li R."/>
            <person name="Zhang H."/>
            <person name="Shen G."/>
            <person name="Guo B."/>
            <person name="Wei J."/>
            <person name="Xu J."/>
            <person name="St-Pierre B."/>
            <person name="Chen S."/>
            <person name="Sun C."/>
        </authorList>
    </citation>
    <scope>NUCLEOTIDE SEQUENCE [LARGE SCALE GENOMIC DNA]</scope>
</reference>
<organism evidence="1 2">
    <name type="scientific">Catharanthus roseus</name>
    <name type="common">Madagascar periwinkle</name>
    <name type="synonym">Vinca rosea</name>
    <dbReference type="NCBI Taxonomy" id="4058"/>
    <lineage>
        <taxon>Eukaryota</taxon>
        <taxon>Viridiplantae</taxon>
        <taxon>Streptophyta</taxon>
        <taxon>Embryophyta</taxon>
        <taxon>Tracheophyta</taxon>
        <taxon>Spermatophyta</taxon>
        <taxon>Magnoliopsida</taxon>
        <taxon>eudicotyledons</taxon>
        <taxon>Gunneridae</taxon>
        <taxon>Pentapetalae</taxon>
        <taxon>asterids</taxon>
        <taxon>lamiids</taxon>
        <taxon>Gentianales</taxon>
        <taxon>Apocynaceae</taxon>
        <taxon>Rauvolfioideae</taxon>
        <taxon>Vinceae</taxon>
        <taxon>Catharanthinae</taxon>
        <taxon>Catharanthus</taxon>
    </lineage>
</organism>
<gene>
    <name evidence="1" type="ORF">M9H77_21169</name>
</gene>
<proteinExistence type="predicted"/>
<evidence type="ECO:0000313" key="2">
    <source>
        <dbReference type="Proteomes" id="UP001060085"/>
    </source>
</evidence>
<keyword evidence="2" id="KW-1185">Reference proteome</keyword>
<dbReference type="Proteomes" id="UP001060085">
    <property type="component" value="Linkage Group LG05"/>
</dbReference>
<evidence type="ECO:0000313" key="1">
    <source>
        <dbReference type="EMBL" id="KAI5661846.1"/>
    </source>
</evidence>
<sequence>MEVEQDVESFASRKRARDGHNNDPLVITMTIDQCLVKRILVDTGSSVNVLFKDTLMRMDIPWSRVMSYKVPIVGFTGKTIKLEGKVTLQVAIGDTRLNVWNKNLKKTKRYQSSNLKENLNDSPIVPKSLEDDTTTTWSLNVDGSTGEKYRGACFILEDLDKHQYAYAMKFSFPVTNNEAKYEALLAGLQMASSLKISHLCVRSDSKVLIGQVTCVLKPKRKT</sequence>
<name>A0ACC0AQU1_CATRO</name>
<accession>A0ACC0AQU1</accession>